<proteinExistence type="predicted"/>
<organism evidence="1 2">
    <name type="scientific">Sinorhizobium sojae CCBAU 05684</name>
    <dbReference type="NCBI Taxonomy" id="716928"/>
    <lineage>
        <taxon>Bacteria</taxon>
        <taxon>Pseudomonadati</taxon>
        <taxon>Pseudomonadota</taxon>
        <taxon>Alphaproteobacteria</taxon>
        <taxon>Hyphomicrobiales</taxon>
        <taxon>Rhizobiaceae</taxon>
        <taxon>Sinorhizobium/Ensifer group</taxon>
        <taxon>Sinorhizobium</taxon>
    </lineage>
</organism>
<reference evidence="1 2" key="1">
    <citation type="submission" date="2017-08" db="EMBL/GenBank/DDBJ databases">
        <title>Multipartite genome sequences of Sinorhizobium species nodulating soybeans.</title>
        <authorList>
            <person name="Tian C.F."/>
        </authorList>
    </citation>
    <scope>NUCLEOTIDE SEQUENCE [LARGE SCALE GENOMIC DNA]</scope>
    <source>
        <strain evidence="1 2">CCBAU 05684</strain>
    </source>
</reference>
<dbReference type="KEGG" id="esj:SJ05684_c25610"/>
<keyword evidence="2" id="KW-1185">Reference proteome</keyword>
<sequence>MFLLRFCGFLGRGCREWAECNRCEGAEKRKKCLSHRPIVPTRKEIILARQSQGKALICSSRLCRPCRRMPVRPRYRIPSDRSASRPVILPAVFQTTQDTVTL</sequence>
<evidence type="ECO:0000313" key="2">
    <source>
        <dbReference type="Proteomes" id="UP000217211"/>
    </source>
</evidence>
<protein>
    <submittedName>
        <fullName evidence="1">Uncharacterized protein</fullName>
    </submittedName>
</protein>
<dbReference type="Proteomes" id="UP000217211">
    <property type="component" value="Chromosome"/>
</dbReference>
<dbReference type="EMBL" id="CP023067">
    <property type="protein sequence ID" value="ASY64000.1"/>
    <property type="molecule type" value="Genomic_DNA"/>
</dbReference>
<dbReference type="AlphaFoldDB" id="A0A249PDG7"/>
<accession>A0A249PDG7</accession>
<name>A0A249PDG7_9HYPH</name>
<evidence type="ECO:0000313" key="1">
    <source>
        <dbReference type="EMBL" id="ASY64000.1"/>
    </source>
</evidence>
<gene>
    <name evidence="1" type="ORF">SJ05684_c25610</name>
</gene>